<evidence type="ECO:0000313" key="2">
    <source>
        <dbReference type="EMBL" id="KAB5591104.1"/>
    </source>
</evidence>
<dbReference type="AlphaFoldDB" id="A0A5N5QHG3"/>
<name>A0A5N5QHG3_9AGAM</name>
<protein>
    <submittedName>
        <fullName evidence="2">Importin-alpha export receptor</fullName>
    </submittedName>
</protein>
<accession>A0A5N5QHG3</accession>
<dbReference type="Proteomes" id="UP000383932">
    <property type="component" value="Unassembled WGS sequence"/>
</dbReference>
<feature type="domain" description="Exportin-2 C-terminal" evidence="1">
    <location>
        <begin position="1"/>
        <end position="378"/>
    </location>
</feature>
<gene>
    <name evidence="2" type="ORF">CTheo_5462</name>
</gene>
<dbReference type="Pfam" id="PF03378">
    <property type="entry name" value="CAS_CSE1"/>
    <property type="match status" value="1"/>
</dbReference>
<dbReference type="GO" id="GO:0031267">
    <property type="term" value="F:small GTPase binding"/>
    <property type="evidence" value="ECO:0007669"/>
    <property type="project" value="InterPro"/>
</dbReference>
<dbReference type="GO" id="GO:0006611">
    <property type="term" value="P:protein export from nucleus"/>
    <property type="evidence" value="ECO:0007669"/>
    <property type="project" value="TreeGrafter"/>
</dbReference>
<organism evidence="2 3">
    <name type="scientific">Ceratobasidium theobromae</name>
    <dbReference type="NCBI Taxonomy" id="1582974"/>
    <lineage>
        <taxon>Eukaryota</taxon>
        <taxon>Fungi</taxon>
        <taxon>Dikarya</taxon>
        <taxon>Basidiomycota</taxon>
        <taxon>Agaricomycotina</taxon>
        <taxon>Agaricomycetes</taxon>
        <taxon>Cantharellales</taxon>
        <taxon>Ceratobasidiaceae</taxon>
        <taxon>Ceratobasidium</taxon>
    </lineage>
</organism>
<proteinExistence type="predicted"/>
<dbReference type="EMBL" id="SSOP01000123">
    <property type="protein sequence ID" value="KAB5591104.1"/>
    <property type="molecule type" value="Genomic_DNA"/>
</dbReference>
<evidence type="ECO:0000259" key="1">
    <source>
        <dbReference type="Pfam" id="PF03378"/>
    </source>
</evidence>
<dbReference type="InterPro" id="IPR005043">
    <property type="entry name" value="XPO2_C"/>
</dbReference>
<dbReference type="InterPro" id="IPR011989">
    <property type="entry name" value="ARM-like"/>
</dbReference>
<dbReference type="GO" id="GO:0005829">
    <property type="term" value="C:cytosol"/>
    <property type="evidence" value="ECO:0007669"/>
    <property type="project" value="TreeGrafter"/>
</dbReference>
<reference evidence="2 3" key="1">
    <citation type="journal article" date="2019" name="Fungal Biol. Biotechnol.">
        <title>Draft genome sequence of fastidious pathogen Ceratobasidium theobromae, which causes vascular-streak dieback in Theobroma cacao.</title>
        <authorList>
            <person name="Ali S.S."/>
            <person name="Asman A."/>
            <person name="Shao J."/>
            <person name="Firmansyah A.P."/>
            <person name="Susilo A.W."/>
            <person name="Rosmana A."/>
            <person name="McMahon P."/>
            <person name="Junaid M."/>
            <person name="Guest D."/>
            <person name="Kheng T.Y."/>
            <person name="Meinhardt L.W."/>
            <person name="Bailey B.A."/>
        </authorList>
    </citation>
    <scope>NUCLEOTIDE SEQUENCE [LARGE SCALE GENOMIC DNA]</scope>
    <source>
        <strain evidence="2 3">CT2</strain>
    </source>
</reference>
<evidence type="ECO:0000313" key="3">
    <source>
        <dbReference type="Proteomes" id="UP000383932"/>
    </source>
</evidence>
<comment type="caution">
    <text evidence="2">The sequence shown here is derived from an EMBL/GenBank/DDBJ whole genome shotgun (WGS) entry which is preliminary data.</text>
</comment>
<dbReference type="InterPro" id="IPR016024">
    <property type="entry name" value="ARM-type_fold"/>
</dbReference>
<dbReference type="PANTHER" id="PTHR10997:SF8">
    <property type="entry name" value="EXPORTIN-2"/>
    <property type="match status" value="1"/>
</dbReference>
<dbReference type="OrthoDB" id="3268246at2759"/>
<dbReference type="Gene3D" id="1.25.10.10">
    <property type="entry name" value="Leucine-rich Repeat Variant"/>
    <property type="match status" value="1"/>
</dbReference>
<dbReference type="GO" id="GO:0005635">
    <property type="term" value="C:nuclear envelope"/>
    <property type="evidence" value="ECO:0007669"/>
    <property type="project" value="TreeGrafter"/>
</dbReference>
<dbReference type="PANTHER" id="PTHR10997">
    <property type="entry name" value="IMPORTIN-7, 8, 11"/>
    <property type="match status" value="1"/>
</dbReference>
<dbReference type="GO" id="GO:0006606">
    <property type="term" value="P:protein import into nucleus"/>
    <property type="evidence" value="ECO:0007669"/>
    <property type="project" value="TreeGrafter"/>
</dbReference>
<dbReference type="SUPFAM" id="SSF48371">
    <property type="entry name" value="ARM repeat"/>
    <property type="match status" value="1"/>
</dbReference>
<sequence length="393" mass="42475">MRVIITARQTLMPNFTSVLGKLVTILGLISQNPSNPNFNQYCFESVSALMRFVCAANHEAVAQFESALFGPFTIIIQQDVDQFIPYVFQILAQMLEIHKTGVPPAYSSLVGILFTPAVWQQRGNVPALVRLVKAFVAKDPRSVDVRTVLAVVQQRLIPSRVNDVYGFELLETLVAHLPVDAIGPLFSGILVTIMTRLQANKTPAFSYGFMRFVCAAMAVPHENMGPDFVIAQVEGVQAGLWPQLAVHVVLPEVARTQTRDQKVVAVGLTRMLTHSQLAVLPHAAGVWPLALGAVVDLFASPALKSSDESATGDDAVTAIDYEEAGAGYQAGYSRLAASEGEKSDVAGYVQDARQYLVAELTRALGDSSKPMRQLLSQVDAGKLAVLRSSGLVL</sequence>
<keyword evidence="3" id="KW-1185">Reference proteome</keyword>
<dbReference type="GO" id="GO:0005049">
    <property type="term" value="F:nuclear export signal receptor activity"/>
    <property type="evidence" value="ECO:0007669"/>
    <property type="project" value="TreeGrafter"/>
</dbReference>
<keyword evidence="2" id="KW-0675">Receptor</keyword>